<dbReference type="AlphaFoldDB" id="A0A8H6XD08"/>
<reference evidence="6" key="1">
    <citation type="submission" date="2020-05" db="EMBL/GenBank/DDBJ databases">
        <title>Mycena genomes resolve the evolution of fungal bioluminescence.</title>
        <authorList>
            <person name="Tsai I.J."/>
        </authorList>
    </citation>
    <scope>NUCLEOTIDE SEQUENCE</scope>
    <source>
        <strain evidence="6">160909Yilan</strain>
    </source>
</reference>
<dbReference type="Gene3D" id="1.10.840.10">
    <property type="entry name" value="Ras guanine-nucleotide exchange factors catalytic domain"/>
    <property type="match status" value="1"/>
</dbReference>
<dbReference type="Pfam" id="PF00617">
    <property type="entry name" value="RasGEF"/>
    <property type="match status" value="1"/>
</dbReference>
<dbReference type="InterPro" id="IPR036964">
    <property type="entry name" value="RASGEF_cat_dom_sf"/>
</dbReference>
<dbReference type="PANTHER" id="PTHR23113:SF368">
    <property type="entry name" value="CELL DIVISION CONTROL PROTEIN 25"/>
    <property type="match status" value="1"/>
</dbReference>
<organism evidence="6 7">
    <name type="scientific">Mycena sanguinolenta</name>
    <dbReference type="NCBI Taxonomy" id="230812"/>
    <lineage>
        <taxon>Eukaryota</taxon>
        <taxon>Fungi</taxon>
        <taxon>Dikarya</taxon>
        <taxon>Basidiomycota</taxon>
        <taxon>Agaricomycotina</taxon>
        <taxon>Agaricomycetes</taxon>
        <taxon>Agaricomycetidae</taxon>
        <taxon>Agaricales</taxon>
        <taxon>Marasmiineae</taxon>
        <taxon>Mycenaceae</taxon>
        <taxon>Mycena</taxon>
    </lineage>
</organism>
<dbReference type="PROSITE" id="PS50212">
    <property type="entry name" value="RASGEF_NTER"/>
    <property type="match status" value="1"/>
</dbReference>
<keyword evidence="6" id="KW-0418">Kinase</keyword>
<feature type="region of interest" description="Disordered" evidence="3">
    <location>
        <begin position="173"/>
        <end position="199"/>
    </location>
</feature>
<keyword evidence="1 2" id="KW-0344">Guanine-nucleotide releasing factor</keyword>
<dbReference type="Proteomes" id="UP000623467">
    <property type="component" value="Unassembled WGS sequence"/>
</dbReference>
<proteinExistence type="predicted"/>
<dbReference type="SUPFAM" id="SSF48366">
    <property type="entry name" value="Ras GEF"/>
    <property type="match status" value="1"/>
</dbReference>
<evidence type="ECO:0000313" key="7">
    <source>
        <dbReference type="Proteomes" id="UP000623467"/>
    </source>
</evidence>
<dbReference type="SMART" id="SM00147">
    <property type="entry name" value="RasGEF"/>
    <property type="match status" value="1"/>
</dbReference>
<protein>
    <submittedName>
        <fullName evidence="6">Serine/threonine-protein kinase STY17</fullName>
    </submittedName>
</protein>
<accession>A0A8H6XD08</accession>
<feature type="domain" description="Ras-GEF" evidence="4">
    <location>
        <begin position="373"/>
        <end position="598"/>
    </location>
</feature>
<keyword evidence="6" id="KW-0808">Transferase</keyword>
<dbReference type="PANTHER" id="PTHR23113">
    <property type="entry name" value="GUANINE NUCLEOTIDE EXCHANGE FACTOR"/>
    <property type="match status" value="1"/>
</dbReference>
<gene>
    <name evidence="6" type="ORF">MSAN_02204000</name>
</gene>
<dbReference type="InterPro" id="IPR001895">
    <property type="entry name" value="RASGEF_cat_dom"/>
</dbReference>
<dbReference type="InterPro" id="IPR008937">
    <property type="entry name" value="Ras-like_GEF"/>
</dbReference>
<dbReference type="GO" id="GO:0007265">
    <property type="term" value="P:Ras protein signal transduction"/>
    <property type="evidence" value="ECO:0007669"/>
    <property type="project" value="TreeGrafter"/>
</dbReference>
<comment type="caution">
    <text evidence="6">The sequence shown here is derived from an EMBL/GenBank/DDBJ whole genome shotgun (WGS) entry which is preliminary data.</text>
</comment>
<dbReference type="GO" id="GO:0005886">
    <property type="term" value="C:plasma membrane"/>
    <property type="evidence" value="ECO:0007669"/>
    <property type="project" value="TreeGrafter"/>
</dbReference>
<dbReference type="InterPro" id="IPR023578">
    <property type="entry name" value="Ras_GEF_dom_sf"/>
</dbReference>
<dbReference type="PROSITE" id="PS50009">
    <property type="entry name" value="RASGEF_CAT"/>
    <property type="match status" value="1"/>
</dbReference>
<evidence type="ECO:0000259" key="4">
    <source>
        <dbReference type="PROSITE" id="PS50009"/>
    </source>
</evidence>
<evidence type="ECO:0000256" key="1">
    <source>
        <dbReference type="ARBA" id="ARBA00022658"/>
    </source>
</evidence>
<dbReference type="OrthoDB" id="2859892at2759"/>
<dbReference type="CDD" id="cd21037">
    <property type="entry name" value="MLKL_NTD"/>
    <property type="match status" value="1"/>
</dbReference>
<feature type="compositionally biased region" description="Basic and acidic residues" evidence="3">
    <location>
        <begin position="605"/>
        <end position="618"/>
    </location>
</feature>
<evidence type="ECO:0000259" key="5">
    <source>
        <dbReference type="PROSITE" id="PS50212"/>
    </source>
</evidence>
<keyword evidence="7" id="KW-1185">Reference proteome</keyword>
<evidence type="ECO:0000256" key="3">
    <source>
        <dbReference type="SAM" id="MobiDB-lite"/>
    </source>
</evidence>
<feature type="region of interest" description="Disordered" evidence="3">
    <location>
        <begin position="602"/>
        <end position="624"/>
    </location>
</feature>
<dbReference type="InterPro" id="IPR059179">
    <property type="entry name" value="MLKL-like_MCAfunc"/>
</dbReference>
<dbReference type="GO" id="GO:0005085">
    <property type="term" value="F:guanyl-nucleotide exchange factor activity"/>
    <property type="evidence" value="ECO:0007669"/>
    <property type="project" value="UniProtKB-KW"/>
</dbReference>
<evidence type="ECO:0000256" key="2">
    <source>
        <dbReference type="PROSITE-ProRule" id="PRU00168"/>
    </source>
</evidence>
<dbReference type="EMBL" id="JACAZH010000032">
    <property type="protein sequence ID" value="KAF7338813.1"/>
    <property type="molecule type" value="Genomic_DNA"/>
</dbReference>
<dbReference type="GO" id="GO:0016301">
    <property type="term" value="F:kinase activity"/>
    <property type="evidence" value="ECO:0007669"/>
    <property type="project" value="UniProtKB-KW"/>
</dbReference>
<sequence length="624" mass="71668">MMLLTPDMVLGGCTEVAGLIRKVPRNREQLDKLNNRCIVLLNALNELPTDFEYPTVAEFLQQMETILHGIIERLKPRKSLNVLLAFAKQVDMQEWIELQNQKIEDAFRTLNTQFHVFHAVKLEENIARQERGFNEIQGRLTTIHMELRSHSKDEASTNPQPVVEALKIISVSSPDPHTASSSRRRHSNQTDSQLSPPLPPSPLIFSETAYFDDLSLSSSQTLISSGGVLPQPLLSICNMKNGSISSANLVGLVDRFLATEEKQFEQILLNTYEDYATPEELFDVLQQKFQEVPREMTLSYFLKRHKIIETISLCLQSVPSDSELLNVVRRFATATENSLTQAHKTAILNATDRQTQGSISPPGSTCEKVEPSNPDDIAVALTFMEAEARETVRWIDYLRYDRDLSSHIDVLLSLTGEMQRWVKFSILRHGEIKARVTAIERFVKTAEACLGLHNYNSAAIIAAVLLDWKSKPTTDIPRTMDALKKTTQASIKRLANFIDPHRNYEAYRKILKSDTDHIPWLVAHLDDIKRTLSRYPRTVEVDNVQLTNFERYQHLALKVKVPGYRVPLDLEGERRKSHIEYLRHQIDTVKFDEETERRRLRKLKKREDEDYRSRRPEMKSLGFK</sequence>
<dbReference type="InterPro" id="IPR000651">
    <property type="entry name" value="Ras-like_Gua-exchang_fac_N"/>
</dbReference>
<name>A0A8H6XD08_9AGAR</name>
<dbReference type="Gene3D" id="1.20.870.10">
    <property type="entry name" value="Son of sevenless (SoS) protein Chain: S domain 1"/>
    <property type="match status" value="1"/>
</dbReference>
<feature type="domain" description="N-terminal Ras-GEF" evidence="5">
    <location>
        <begin position="240"/>
        <end position="355"/>
    </location>
</feature>
<evidence type="ECO:0000313" key="6">
    <source>
        <dbReference type="EMBL" id="KAF7338813.1"/>
    </source>
</evidence>